<dbReference type="EMBL" id="LN853751">
    <property type="protein sequence ID" value="CRY96616.1"/>
    <property type="molecule type" value="Genomic_DNA"/>
</dbReference>
<reference evidence="1" key="1">
    <citation type="submission" date="2015-06" db="EMBL/GenBank/DDBJ databases">
        <authorList>
            <person name="Joergensen T."/>
        </authorList>
    </citation>
    <scope>NUCLEOTIDE SEQUENCE</scope>
    <source>
        <strain evidence="1">RGFK1175</strain>
    </source>
</reference>
<proteinExistence type="predicted"/>
<reference evidence="1" key="2">
    <citation type="submission" date="2015-07" db="EMBL/GenBank/DDBJ databases">
        <title>Plasmids, circular viruses and viroids from rat gut.</title>
        <authorList>
            <person name="Jorgensen T.J."/>
            <person name="Hansen M.A."/>
            <person name="Xu Z."/>
            <person name="Tabak M.A."/>
            <person name="Sorensen S.J."/>
            <person name="Hansen L.H."/>
        </authorList>
    </citation>
    <scope>NUCLEOTIDE SEQUENCE</scope>
    <source>
        <strain evidence="1">RGFK1175</strain>
    </source>
</reference>
<protein>
    <submittedName>
        <fullName evidence="1">Uncharacterized protein</fullName>
    </submittedName>
</protein>
<evidence type="ECO:0000313" key="1">
    <source>
        <dbReference type="EMBL" id="CRY96616.1"/>
    </source>
</evidence>
<name>A0A0H5Q3H7_9ZZZZ</name>
<sequence>MNKHHTRSADARIYGPPAHRLRKVTVTLEVPDVANELRTSVSITGYSDTMRTSLWTVHESWSWTEQAEGLQPADAIHHALLVALQDKPQSQHQFECCMVGEGWRQDSLFD</sequence>
<accession>A0A0H5Q3H7</accession>
<dbReference type="AlphaFoldDB" id="A0A0H5Q3H7"/>
<organism evidence="1">
    <name type="scientific">uncultured prokaryote</name>
    <dbReference type="NCBI Taxonomy" id="198431"/>
    <lineage>
        <taxon>unclassified sequences</taxon>
        <taxon>environmental samples</taxon>
    </lineage>
</organism>